<dbReference type="Pfam" id="PF00482">
    <property type="entry name" value="T2SSF"/>
    <property type="match status" value="1"/>
</dbReference>
<evidence type="ECO:0000256" key="3">
    <source>
        <dbReference type="ARBA" id="ARBA00022692"/>
    </source>
</evidence>
<proteinExistence type="predicted"/>
<dbReference type="EMBL" id="FTPK01000001">
    <property type="protein sequence ID" value="SIT65638.1"/>
    <property type="molecule type" value="Genomic_DNA"/>
</dbReference>
<dbReference type="PANTHER" id="PTHR35007:SF2">
    <property type="entry name" value="PILUS ASSEMBLE PROTEIN"/>
    <property type="match status" value="1"/>
</dbReference>
<evidence type="ECO:0000313" key="9">
    <source>
        <dbReference type="Proteomes" id="UP000223759"/>
    </source>
</evidence>
<keyword evidence="4 6" id="KW-1133">Transmembrane helix</keyword>
<evidence type="ECO:0000256" key="2">
    <source>
        <dbReference type="ARBA" id="ARBA00022475"/>
    </source>
</evidence>
<sequence>MPTQTMFLHWGALAAVFIAASLLVFAVLSLVLARGGATQRRLQSLQMGYDPKATAPPIRKDTPQILGSFLVRWVEPAGKILLPREDWQKSRLQTRLVQAGYRGYRGLKVFLGSKILLAISLPLVGFLLGMATSPRLVYDWQFLTLLMLLAVVGFYAPDLVLRQKITTRRRELENSFPDAMDMLVVCVEAGLGLDSAIERVGGEMMFSHPQLAAEFRLMALELRAGKTREEALRSLAQRCGIPQIKSLTGILIQAERYGTSIGDALREFARGMRIERIQRARERAAKLPVKMVFPILLLIFPALFLVLLGPAVIQIFTVLFA</sequence>
<evidence type="ECO:0000256" key="6">
    <source>
        <dbReference type="SAM" id="Phobius"/>
    </source>
</evidence>
<protein>
    <submittedName>
        <fullName evidence="8">Tight adherence protein C</fullName>
    </submittedName>
</protein>
<dbReference type="GO" id="GO:0005886">
    <property type="term" value="C:plasma membrane"/>
    <property type="evidence" value="ECO:0007669"/>
    <property type="project" value="UniProtKB-SubCell"/>
</dbReference>
<accession>A0A1R3VM26</accession>
<dbReference type="RefSeq" id="WP_084178560.1">
    <property type="nucleotide sequence ID" value="NZ_CP023018.1"/>
</dbReference>
<feature type="transmembrane region" description="Helical" evidence="6">
    <location>
        <begin position="109"/>
        <end position="128"/>
    </location>
</feature>
<feature type="transmembrane region" description="Helical" evidence="6">
    <location>
        <begin position="140"/>
        <end position="161"/>
    </location>
</feature>
<dbReference type="InterPro" id="IPR018076">
    <property type="entry name" value="T2SS_GspF_dom"/>
</dbReference>
<evidence type="ECO:0000259" key="7">
    <source>
        <dbReference type="Pfam" id="PF00482"/>
    </source>
</evidence>
<evidence type="ECO:0000313" key="8">
    <source>
        <dbReference type="EMBL" id="SIT65638.1"/>
    </source>
</evidence>
<keyword evidence="2" id="KW-1003">Cell membrane</keyword>
<gene>
    <name evidence="8" type="ORF">SAMN05216526_0088</name>
</gene>
<reference evidence="8 9" key="1">
    <citation type="submission" date="2017-01" db="EMBL/GenBank/DDBJ databases">
        <authorList>
            <person name="Mah S.A."/>
            <person name="Swanson W.J."/>
            <person name="Moy G.W."/>
            <person name="Vacquier V.D."/>
        </authorList>
    </citation>
    <scope>NUCLEOTIDE SEQUENCE [LARGE SCALE GENOMIC DNA]</scope>
    <source>
        <strain evidence="8 9">M9</strain>
    </source>
</reference>
<dbReference type="Proteomes" id="UP000223759">
    <property type="component" value="Unassembled WGS sequence"/>
</dbReference>
<comment type="subcellular location">
    <subcellularLocation>
        <location evidence="1">Cell membrane</location>
        <topology evidence="1">Multi-pass membrane protein</topology>
    </subcellularLocation>
</comment>
<keyword evidence="9" id="KW-1185">Reference proteome</keyword>
<keyword evidence="5 6" id="KW-0472">Membrane</keyword>
<evidence type="ECO:0000256" key="5">
    <source>
        <dbReference type="ARBA" id="ARBA00023136"/>
    </source>
</evidence>
<evidence type="ECO:0000256" key="4">
    <source>
        <dbReference type="ARBA" id="ARBA00022989"/>
    </source>
</evidence>
<feature type="transmembrane region" description="Helical" evidence="6">
    <location>
        <begin position="12"/>
        <end position="33"/>
    </location>
</feature>
<feature type="transmembrane region" description="Helical" evidence="6">
    <location>
        <begin position="291"/>
        <end position="320"/>
    </location>
</feature>
<name>A0A1R3VM26_9GAMM</name>
<dbReference type="AlphaFoldDB" id="A0A1R3VM26"/>
<dbReference type="STRING" id="233100.SAMN05216526_0088"/>
<organism evidence="8 9">
    <name type="scientific">Ectothiorhodosinus mongolicus</name>
    <dbReference type="NCBI Taxonomy" id="233100"/>
    <lineage>
        <taxon>Bacteria</taxon>
        <taxon>Pseudomonadati</taxon>
        <taxon>Pseudomonadota</taxon>
        <taxon>Gammaproteobacteria</taxon>
        <taxon>Chromatiales</taxon>
        <taxon>Ectothiorhodospiraceae</taxon>
        <taxon>Ectothiorhodosinus</taxon>
    </lineage>
</organism>
<evidence type="ECO:0000256" key="1">
    <source>
        <dbReference type="ARBA" id="ARBA00004651"/>
    </source>
</evidence>
<feature type="domain" description="Type II secretion system protein GspF" evidence="7">
    <location>
        <begin position="181"/>
        <end position="308"/>
    </location>
</feature>
<dbReference type="PANTHER" id="PTHR35007">
    <property type="entry name" value="INTEGRAL MEMBRANE PROTEIN-RELATED"/>
    <property type="match status" value="1"/>
</dbReference>
<dbReference type="OrthoDB" id="9810662at2"/>
<keyword evidence="3 6" id="KW-0812">Transmembrane</keyword>